<dbReference type="InterPro" id="IPR025724">
    <property type="entry name" value="GAG-pre-integrase_dom"/>
</dbReference>
<protein>
    <submittedName>
        <fullName evidence="11">Retrovirus-related pol polyprotein from transposon TNT 1-94</fullName>
    </submittedName>
</protein>
<keyword evidence="8" id="KW-0808">Transferase</keyword>
<evidence type="ECO:0000256" key="8">
    <source>
        <dbReference type="ARBA" id="ARBA00022932"/>
    </source>
</evidence>
<dbReference type="InterPro" id="IPR039537">
    <property type="entry name" value="Retrotran_Ty1/copia-like"/>
</dbReference>
<keyword evidence="5" id="KW-0460">Magnesium</keyword>
<evidence type="ECO:0000256" key="4">
    <source>
        <dbReference type="ARBA" id="ARBA00022801"/>
    </source>
</evidence>
<keyword evidence="1" id="KW-0540">Nuclease</keyword>
<keyword evidence="3" id="KW-0255">Endonuclease</keyword>
<dbReference type="PROSITE" id="PS50994">
    <property type="entry name" value="INTEGRASE"/>
    <property type="match status" value="1"/>
</dbReference>
<reference evidence="11" key="1">
    <citation type="journal article" date="2022" name="Int. J. Mol. Sci.">
        <title>Draft Genome of Tanacetum Coccineum: Genomic Comparison of Closely Related Tanacetum-Family Plants.</title>
        <authorList>
            <person name="Yamashiro T."/>
            <person name="Shiraishi A."/>
            <person name="Nakayama K."/>
            <person name="Satake H."/>
        </authorList>
    </citation>
    <scope>NUCLEOTIDE SEQUENCE</scope>
</reference>
<evidence type="ECO:0000256" key="3">
    <source>
        <dbReference type="ARBA" id="ARBA00022759"/>
    </source>
</evidence>
<dbReference type="InterPro" id="IPR012337">
    <property type="entry name" value="RNaseH-like_sf"/>
</dbReference>
<evidence type="ECO:0000256" key="5">
    <source>
        <dbReference type="ARBA" id="ARBA00022842"/>
    </source>
</evidence>
<organism evidence="11 12">
    <name type="scientific">Tanacetum coccineum</name>
    <dbReference type="NCBI Taxonomy" id="301880"/>
    <lineage>
        <taxon>Eukaryota</taxon>
        <taxon>Viridiplantae</taxon>
        <taxon>Streptophyta</taxon>
        <taxon>Embryophyta</taxon>
        <taxon>Tracheophyta</taxon>
        <taxon>Spermatophyta</taxon>
        <taxon>Magnoliopsida</taxon>
        <taxon>eudicotyledons</taxon>
        <taxon>Gunneridae</taxon>
        <taxon>Pentapetalae</taxon>
        <taxon>asterids</taxon>
        <taxon>campanulids</taxon>
        <taxon>Asterales</taxon>
        <taxon>Asteraceae</taxon>
        <taxon>Asteroideae</taxon>
        <taxon>Anthemideae</taxon>
        <taxon>Anthemidinae</taxon>
        <taxon>Tanacetum</taxon>
    </lineage>
</organism>
<keyword evidence="9" id="KW-0233">DNA recombination</keyword>
<proteinExistence type="predicted"/>
<dbReference type="Pfam" id="PF13976">
    <property type="entry name" value="gag_pre-integrs"/>
    <property type="match status" value="1"/>
</dbReference>
<keyword evidence="8" id="KW-0548">Nucleotidyltransferase</keyword>
<evidence type="ECO:0000256" key="7">
    <source>
        <dbReference type="ARBA" id="ARBA00022918"/>
    </source>
</evidence>
<dbReference type="SUPFAM" id="SSF53098">
    <property type="entry name" value="Ribonuclease H-like"/>
    <property type="match status" value="1"/>
</dbReference>
<evidence type="ECO:0000313" key="11">
    <source>
        <dbReference type="EMBL" id="GJS92929.1"/>
    </source>
</evidence>
<dbReference type="InterPro" id="IPR001584">
    <property type="entry name" value="Integrase_cat-core"/>
</dbReference>
<evidence type="ECO:0000256" key="1">
    <source>
        <dbReference type="ARBA" id="ARBA00022722"/>
    </source>
</evidence>
<keyword evidence="8" id="KW-0239">DNA-directed DNA polymerase</keyword>
<keyword evidence="2" id="KW-0479">Metal-binding</keyword>
<dbReference type="PANTHER" id="PTHR42648:SF11">
    <property type="entry name" value="TRANSPOSON TY4-P GAG-POL POLYPROTEIN"/>
    <property type="match status" value="1"/>
</dbReference>
<keyword evidence="12" id="KW-1185">Reference proteome</keyword>
<dbReference type="EMBL" id="BQNB010011617">
    <property type="protein sequence ID" value="GJS92929.1"/>
    <property type="molecule type" value="Genomic_DNA"/>
</dbReference>
<comment type="caution">
    <text evidence="11">The sequence shown here is derived from an EMBL/GenBank/DDBJ whole genome shotgun (WGS) entry which is preliminary data.</text>
</comment>
<dbReference type="Proteomes" id="UP001151760">
    <property type="component" value="Unassembled WGS sequence"/>
</dbReference>
<evidence type="ECO:0000256" key="2">
    <source>
        <dbReference type="ARBA" id="ARBA00022723"/>
    </source>
</evidence>
<sequence>MKDKVVQKNSQVKLKKTEVDDHYRISSCSNKIKYESTCNDILKSRTSNVNAVCATYRKCVFNSNHDACVSKFINDVNARTKKPKVEPISASKPKRQANQSVVTPKKTFSSESTIQKSRSYFRIPYEKIKISSPTRIYFMAKESPTHAWLWHRRLSYLNFDTINLLSKKDIVNGLPKLKYVKDQLCSSCKIGKAKQSTFKIKTVPSSKGRSKDETPKVLKDFLKMIQQNLQAQVITIRTDKDTKFLNKTLHAYFKEEGIEHQTSIARTPEQNSIVERRNRTLVEAAQTMLSGSKLPFFFWLRL</sequence>
<keyword evidence="6" id="KW-0229">DNA integration</keyword>
<evidence type="ECO:0000256" key="9">
    <source>
        <dbReference type="ARBA" id="ARBA00023172"/>
    </source>
</evidence>
<evidence type="ECO:0000259" key="10">
    <source>
        <dbReference type="PROSITE" id="PS50994"/>
    </source>
</evidence>
<evidence type="ECO:0000313" key="12">
    <source>
        <dbReference type="Proteomes" id="UP001151760"/>
    </source>
</evidence>
<gene>
    <name evidence="11" type="ORF">Tco_0799897</name>
</gene>
<dbReference type="InterPro" id="IPR036397">
    <property type="entry name" value="RNaseH_sf"/>
</dbReference>
<reference evidence="11" key="2">
    <citation type="submission" date="2022-01" db="EMBL/GenBank/DDBJ databases">
        <authorList>
            <person name="Yamashiro T."/>
            <person name="Shiraishi A."/>
            <person name="Satake H."/>
            <person name="Nakayama K."/>
        </authorList>
    </citation>
    <scope>NUCLEOTIDE SEQUENCE</scope>
</reference>
<keyword evidence="4" id="KW-0378">Hydrolase</keyword>
<name>A0ABQ4ZRL9_9ASTR</name>
<keyword evidence="7" id="KW-0695">RNA-directed DNA polymerase</keyword>
<dbReference type="PANTHER" id="PTHR42648">
    <property type="entry name" value="TRANSPOSASE, PUTATIVE-RELATED"/>
    <property type="match status" value="1"/>
</dbReference>
<accession>A0ABQ4ZRL9</accession>
<feature type="domain" description="Integrase catalytic" evidence="10">
    <location>
        <begin position="210"/>
        <end position="302"/>
    </location>
</feature>
<dbReference type="Gene3D" id="3.30.420.10">
    <property type="entry name" value="Ribonuclease H-like superfamily/Ribonuclease H"/>
    <property type="match status" value="1"/>
</dbReference>
<evidence type="ECO:0000256" key="6">
    <source>
        <dbReference type="ARBA" id="ARBA00022908"/>
    </source>
</evidence>